<name>A0A7K7R3A2_POEAT</name>
<dbReference type="SUPFAM" id="SSF48576">
    <property type="entry name" value="Terpenoid synthases"/>
    <property type="match status" value="1"/>
</dbReference>
<evidence type="ECO:0000256" key="5">
    <source>
        <dbReference type="ARBA" id="ARBA00022723"/>
    </source>
</evidence>
<protein>
    <recommendedName>
        <fullName evidence="11">Farnesyl pyrophosphate synthase</fullName>
    </recommendedName>
    <alternativeName>
        <fullName evidence="10">(2E,6E)-farnesyl diphosphate synthase</fullName>
    </alternativeName>
    <alternativeName>
        <fullName evidence="9">Dimethylallyltranstransferase</fullName>
    </alternativeName>
    <alternativeName>
        <fullName evidence="8">Farnesyl diphosphate synthase</fullName>
    </alternativeName>
    <alternativeName>
        <fullName evidence="7">Geranyltranstransferase</fullName>
    </alternativeName>
</protein>
<dbReference type="CDD" id="cd00685">
    <property type="entry name" value="Trans_IPPS_HT"/>
    <property type="match status" value="1"/>
</dbReference>
<dbReference type="AlphaFoldDB" id="A0A7K7R3A2"/>
<feature type="compositionally biased region" description="Low complexity" evidence="14">
    <location>
        <begin position="342"/>
        <end position="361"/>
    </location>
</feature>
<evidence type="ECO:0000256" key="7">
    <source>
        <dbReference type="ARBA" id="ARBA00032380"/>
    </source>
</evidence>
<dbReference type="InterPro" id="IPR039702">
    <property type="entry name" value="FPS1-like"/>
</dbReference>
<comment type="catalytic activity">
    <reaction evidence="12">
        <text>isopentenyl diphosphate + dimethylallyl diphosphate = (2E)-geranyl diphosphate + diphosphate</text>
        <dbReference type="Rhea" id="RHEA:22408"/>
        <dbReference type="ChEBI" id="CHEBI:33019"/>
        <dbReference type="ChEBI" id="CHEBI:57623"/>
        <dbReference type="ChEBI" id="CHEBI:58057"/>
        <dbReference type="ChEBI" id="CHEBI:128769"/>
        <dbReference type="EC" id="2.5.1.1"/>
    </reaction>
</comment>
<dbReference type="InterPro" id="IPR037213">
    <property type="entry name" value="Run_dom_sf"/>
</dbReference>
<dbReference type="GO" id="GO:0004161">
    <property type="term" value="F:dimethylallyltranstransferase activity"/>
    <property type="evidence" value="ECO:0007669"/>
    <property type="project" value="UniProtKB-EC"/>
</dbReference>
<keyword evidence="17" id="KW-1185">Reference proteome</keyword>
<accession>A0A7K7R3A2</accession>
<dbReference type="InterPro" id="IPR004012">
    <property type="entry name" value="Run_dom"/>
</dbReference>
<evidence type="ECO:0000259" key="15">
    <source>
        <dbReference type="PROSITE" id="PS50826"/>
    </source>
</evidence>
<comment type="catalytic activity">
    <reaction evidence="13">
        <text>isopentenyl diphosphate + (2E)-geranyl diphosphate = (2E,6E)-farnesyl diphosphate + diphosphate</text>
        <dbReference type="Rhea" id="RHEA:19361"/>
        <dbReference type="ChEBI" id="CHEBI:33019"/>
        <dbReference type="ChEBI" id="CHEBI:58057"/>
        <dbReference type="ChEBI" id="CHEBI:128769"/>
        <dbReference type="ChEBI" id="CHEBI:175763"/>
        <dbReference type="EC" id="2.5.1.10"/>
    </reaction>
</comment>
<dbReference type="Pfam" id="PF00348">
    <property type="entry name" value="polyprenyl_synt"/>
    <property type="match status" value="1"/>
</dbReference>
<feature type="compositionally biased region" description="Low complexity" evidence="14">
    <location>
        <begin position="278"/>
        <end position="300"/>
    </location>
</feature>
<evidence type="ECO:0000256" key="10">
    <source>
        <dbReference type="ARBA" id="ARBA00032873"/>
    </source>
</evidence>
<dbReference type="PANTHER" id="PTHR11525">
    <property type="entry name" value="FARNESYL-PYROPHOSPHATE SYNTHETASE"/>
    <property type="match status" value="1"/>
</dbReference>
<dbReference type="Proteomes" id="UP000540071">
    <property type="component" value="Unassembled WGS sequence"/>
</dbReference>
<feature type="non-terminal residue" evidence="16">
    <location>
        <position position="1"/>
    </location>
</feature>
<feature type="non-terminal residue" evidence="16">
    <location>
        <position position="502"/>
    </location>
</feature>
<evidence type="ECO:0000256" key="12">
    <source>
        <dbReference type="ARBA" id="ARBA00049291"/>
    </source>
</evidence>
<evidence type="ECO:0000256" key="8">
    <source>
        <dbReference type="ARBA" id="ARBA00032424"/>
    </source>
</evidence>
<comment type="cofactor">
    <cofactor evidence="1">
        <name>Mg(2+)</name>
        <dbReference type="ChEBI" id="CHEBI:18420"/>
    </cofactor>
</comment>
<evidence type="ECO:0000256" key="6">
    <source>
        <dbReference type="ARBA" id="ARBA00022842"/>
    </source>
</evidence>
<dbReference type="PROSITE" id="PS00723">
    <property type="entry name" value="POLYPRENYL_SYNTHASE_1"/>
    <property type="match status" value="1"/>
</dbReference>
<comment type="pathway">
    <text evidence="2">Isoprenoid biosynthesis; geranyl diphosphate biosynthesis; geranyl diphosphate from dimethylallyl diphosphate and isopentenyl diphosphate: step 1/1.</text>
</comment>
<evidence type="ECO:0000256" key="14">
    <source>
        <dbReference type="SAM" id="MobiDB-lite"/>
    </source>
</evidence>
<dbReference type="GO" id="GO:0005737">
    <property type="term" value="C:cytoplasm"/>
    <property type="evidence" value="ECO:0007669"/>
    <property type="project" value="TreeGrafter"/>
</dbReference>
<evidence type="ECO:0000256" key="3">
    <source>
        <dbReference type="ARBA" id="ARBA00005035"/>
    </source>
</evidence>
<dbReference type="PROSITE" id="PS50826">
    <property type="entry name" value="RUN"/>
    <property type="match status" value="1"/>
</dbReference>
<dbReference type="EMBL" id="VZSS01000144">
    <property type="protein sequence ID" value="NWZ86503.1"/>
    <property type="molecule type" value="Genomic_DNA"/>
</dbReference>
<dbReference type="Gene3D" id="1.20.58.900">
    <property type="match status" value="1"/>
</dbReference>
<dbReference type="PANTHER" id="PTHR11525:SF0">
    <property type="entry name" value="FARNESYL PYROPHOSPHATE SYNTHASE"/>
    <property type="match status" value="1"/>
</dbReference>
<dbReference type="Gene3D" id="1.10.600.10">
    <property type="entry name" value="Farnesyl Diphosphate Synthase"/>
    <property type="match status" value="1"/>
</dbReference>
<evidence type="ECO:0000313" key="17">
    <source>
        <dbReference type="Proteomes" id="UP000540071"/>
    </source>
</evidence>
<dbReference type="GO" id="GO:0045337">
    <property type="term" value="P:farnesyl diphosphate biosynthetic process"/>
    <property type="evidence" value="ECO:0007669"/>
    <property type="project" value="TreeGrafter"/>
</dbReference>
<dbReference type="InterPro" id="IPR008949">
    <property type="entry name" value="Isoprenoid_synthase_dom_sf"/>
</dbReference>
<proteinExistence type="predicted"/>
<comment type="caution">
    <text evidence="16">The sequence shown here is derived from an EMBL/GenBank/DDBJ whole genome shotgun (WGS) entry which is preliminary data.</text>
</comment>
<evidence type="ECO:0000256" key="4">
    <source>
        <dbReference type="ARBA" id="ARBA00022679"/>
    </source>
</evidence>
<feature type="region of interest" description="Disordered" evidence="14">
    <location>
        <begin position="320"/>
        <end position="391"/>
    </location>
</feature>
<keyword evidence="5" id="KW-0479">Metal-binding</keyword>
<keyword evidence="4" id="KW-0808">Transferase</keyword>
<keyword evidence="6" id="KW-0460">Magnesium</keyword>
<dbReference type="GO" id="GO:0046872">
    <property type="term" value="F:metal ion binding"/>
    <property type="evidence" value="ECO:0007669"/>
    <property type="project" value="UniProtKB-KW"/>
</dbReference>
<feature type="domain" description="RUN" evidence="15">
    <location>
        <begin position="418"/>
        <end position="502"/>
    </location>
</feature>
<gene>
    <name evidence="16" type="primary">Fdps</name>
    <name evidence="16" type="ORF">POEATR_R14361</name>
</gene>
<dbReference type="InterPro" id="IPR000092">
    <property type="entry name" value="Polyprenyl_synt"/>
</dbReference>
<feature type="region of interest" description="Disordered" evidence="14">
    <location>
        <begin position="271"/>
        <end position="300"/>
    </location>
</feature>
<dbReference type="InterPro" id="IPR033749">
    <property type="entry name" value="Polyprenyl_synt_CS"/>
</dbReference>
<reference evidence="16 17" key="1">
    <citation type="submission" date="2019-09" db="EMBL/GenBank/DDBJ databases">
        <title>Bird 10,000 Genomes (B10K) Project - Family phase.</title>
        <authorList>
            <person name="Zhang G."/>
        </authorList>
    </citation>
    <scope>NUCLEOTIDE SEQUENCE [LARGE SCALE GENOMIC DNA]</scope>
    <source>
        <strain evidence="16">OUT-0023</strain>
        <tissue evidence="16">Blood</tissue>
    </source>
</reference>
<dbReference type="GO" id="GO:0004337">
    <property type="term" value="F:(2E,6E)-farnesyl diphosphate synthase activity"/>
    <property type="evidence" value="ECO:0007669"/>
    <property type="project" value="UniProtKB-EC"/>
</dbReference>
<evidence type="ECO:0000256" key="1">
    <source>
        <dbReference type="ARBA" id="ARBA00001946"/>
    </source>
</evidence>
<evidence type="ECO:0000256" key="13">
    <source>
        <dbReference type="ARBA" id="ARBA00049399"/>
    </source>
</evidence>
<sequence length="502" mass="54258">EREEFAAFFPQIVRDLTEDGLGHPEVGDAVARLKQVLEYNAPGGKCNRGLTVVAAFRRLAGPAQLDPESLRCALAVGWCIELFQAFFLVADDIMDASLTRRGQLCWYKKEGIGLDAINDAFLLESSVYQLLKRYCGQQPYYLHLLELFLQVSPSPQTLPDFLQSGPFLIAQTWFLWRRYKAIVKYKTAFYSFYLPVAAAMYMAGINDKKEHENAKAIMLEMGEFFQIQVGGGSAPLVLVRGWLWHSGVPIVTQDDYLDCYGDPAVTGKEEAASPCDPPCDLASSSSSSSSSSVSSCSDFSLDDSPVSVYCKGFAREESQSPVKQLNRSGAAAAAQRPPPARAPSSPAAAAGPERAQSGAAARAEGESWAGPGRRRFGSPRGGIHPFPPAGSGSGAALIPPLSLCLPQAQLGDSRLNPDVGYLLLHTLCPALYALVEDGLKPFQKDVITGQRKNSPWSVVEASVKTGEGPNTRSLHSLCWHVAGLAPLSSTRQKFHAFILGLL</sequence>
<dbReference type="Pfam" id="PF02759">
    <property type="entry name" value="RUN"/>
    <property type="match status" value="1"/>
</dbReference>
<evidence type="ECO:0000256" key="2">
    <source>
        <dbReference type="ARBA" id="ARBA00004932"/>
    </source>
</evidence>
<evidence type="ECO:0000256" key="11">
    <source>
        <dbReference type="ARBA" id="ARBA00034546"/>
    </source>
</evidence>
<organism evidence="16 17">
    <name type="scientific">Poecile atricapillus</name>
    <name type="common">Black-capped chickadee</name>
    <name type="synonym">Parus atricapillus</name>
    <dbReference type="NCBI Taxonomy" id="48891"/>
    <lineage>
        <taxon>Eukaryota</taxon>
        <taxon>Metazoa</taxon>
        <taxon>Chordata</taxon>
        <taxon>Craniata</taxon>
        <taxon>Vertebrata</taxon>
        <taxon>Euteleostomi</taxon>
        <taxon>Archelosauria</taxon>
        <taxon>Archosauria</taxon>
        <taxon>Dinosauria</taxon>
        <taxon>Saurischia</taxon>
        <taxon>Theropoda</taxon>
        <taxon>Coelurosauria</taxon>
        <taxon>Aves</taxon>
        <taxon>Neognathae</taxon>
        <taxon>Neoaves</taxon>
        <taxon>Telluraves</taxon>
        <taxon>Australaves</taxon>
        <taxon>Passeriformes</taxon>
        <taxon>Paridae</taxon>
        <taxon>Poecile</taxon>
    </lineage>
</organism>
<evidence type="ECO:0000313" key="16">
    <source>
        <dbReference type="EMBL" id="NWZ86503.1"/>
    </source>
</evidence>
<evidence type="ECO:0000256" key="9">
    <source>
        <dbReference type="ARBA" id="ARBA00032448"/>
    </source>
</evidence>
<comment type="pathway">
    <text evidence="3">Isoprenoid biosynthesis; farnesyl diphosphate biosynthesis; farnesyl diphosphate from geranyl diphosphate and isopentenyl diphosphate: step 1/1.</text>
</comment>